<feature type="compositionally biased region" description="Basic and acidic residues" evidence="5">
    <location>
        <begin position="336"/>
        <end position="345"/>
    </location>
</feature>
<dbReference type="InterPro" id="IPR011009">
    <property type="entry name" value="Kinase-like_dom_sf"/>
</dbReference>
<evidence type="ECO:0000256" key="1">
    <source>
        <dbReference type="ARBA" id="ARBA00004623"/>
    </source>
</evidence>
<accession>A0ABY6TRS9</accession>
<evidence type="ECO:0000256" key="4">
    <source>
        <dbReference type="ARBA" id="ARBA00030237"/>
    </source>
</evidence>
<sequence length="876" mass="98869">MRPATPVYFADLPEVVRDSRLEVSFLSNGAQHYTIHPRAVRNRRVQRVQDRWLRREVFAEGGQGSVELQVLESARASTGRPLMRAVKKIRLRLTSNSGDLKLVQRELKAIFKFSQPRYSELFVQPSGWFIGDEFVYIAMEYYELGDLQTYLDDPERCPSNRLKEQDVHDISLQVLDALCMMHAEQFSHRDVKPKNILIKQQPPMQWWVKLGDFGISKHGEEVTSHQYIRGTESFMPPELRFQWKTSEELAYAIDMWSLGEMVFRALTGRPTFKVEQLVGYCEKRLNFPISPLSDVGASENVIDFIQKLVLPDPAVRLTSDEASEHPWIGMHNTRDDDFGTHHGNEGEASSYVEPAIRPLPSNDEYSAEWADVLSQTTNLSLSAFNEASVKKNASLSSNILNDEASGTWNTNPVDKGRENPSVVQKLQSTSDSSGPKNDHLDPSIVAEDAHSRPQLPKLELKETLDESRINELRKEYLGLQHQLREAGQADKFDAEAEAMGRRVVEIAITIFSNEPSQVFKAKEQLGALLTQYGDKAKDTEAALIFQEVVDSRLSTWPEDYSPMLDSLGSLVYILATLGRISEAISATRTVFKAAPPPKTENLNLGTFDPALQGILFIIKSFDKSKEWDLPLILATVPEGVRISSQIYGVGTDSHLDYMKELAKEAFAPSLLEVDFERQTIPEGQDAMTETHAERVRALEAISYNFMKNKMLSEAEEILRQTHGLQSAVMGSHHALTITAMRHLAGVIAKQGRFLAAKRLFLDVIKLRTEILGPGHFLTAAAMETLAVHYMRSQKYSQAEELLRLALTERRELTGDDHVEIVDLMYKISRVCTKQGKLSDAVEMSRQVLQLAPKVLGEEHARILKYRKDHAALLQQV</sequence>
<evidence type="ECO:0000259" key="6">
    <source>
        <dbReference type="PROSITE" id="PS50011"/>
    </source>
</evidence>
<evidence type="ECO:0000256" key="3">
    <source>
        <dbReference type="ARBA" id="ARBA00023006"/>
    </source>
</evidence>
<organism evidence="7 8">
    <name type="scientific">Bionectria ochroleuca</name>
    <name type="common">Gliocladium roseum</name>
    <dbReference type="NCBI Taxonomy" id="29856"/>
    <lineage>
        <taxon>Eukaryota</taxon>
        <taxon>Fungi</taxon>
        <taxon>Dikarya</taxon>
        <taxon>Ascomycota</taxon>
        <taxon>Pezizomycotina</taxon>
        <taxon>Sordariomycetes</taxon>
        <taxon>Hypocreomycetidae</taxon>
        <taxon>Hypocreales</taxon>
        <taxon>Bionectriaceae</taxon>
        <taxon>Clonostachys</taxon>
    </lineage>
</organism>
<evidence type="ECO:0000313" key="7">
    <source>
        <dbReference type="EMBL" id="VUC20416.1"/>
    </source>
</evidence>
<keyword evidence="2" id="KW-0813">Transport</keyword>
<feature type="compositionally biased region" description="Basic and acidic residues" evidence="5">
    <location>
        <begin position="436"/>
        <end position="451"/>
    </location>
</feature>
<gene>
    <name evidence="7" type="ORF">CLO192961_LOCUS22382</name>
</gene>
<feature type="compositionally biased region" description="Polar residues" evidence="5">
    <location>
        <begin position="401"/>
        <end position="412"/>
    </location>
</feature>
<feature type="region of interest" description="Disordered" evidence="5">
    <location>
        <begin position="401"/>
        <end position="455"/>
    </location>
</feature>
<dbReference type="Pfam" id="PF13424">
    <property type="entry name" value="TPR_12"/>
    <property type="match status" value="1"/>
</dbReference>
<comment type="subcellular location">
    <subcellularLocation>
        <location evidence="1">Preautophagosomal structure membrane</location>
        <topology evidence="1">Peripheral membrane protein</topology>
    </subcellularLocation>
</comment>
<dbReference type="Proteomes" id="UP000766486">
    <property type="component" value="Unassembled WGS sequence"/>
</dbReference>
<dbReference type="Pfam" id="PF13374">
    <property type="entry name" value="TPR_10"/>
    <property type="match status" value="1"/>
</dbReference>
<dbReference type="Gene3D" id="1.10.510.10">
    <property type="entry name" value="Transferase(Phosphotransferase) domain 1"/>
    <property type="match status" value="1"/>
</dbReference>
<dbReference type="SMART" id="SM00220">
    <property type="entry name" value="S_TKc"/>
    <property type="match status" value="1"/>
</dbReference>
<dbReference type="PROSITE" id="PS00108">
    <property type="entry name" value="PROTEIN_KINASE_ST"/>
    <property type="match status" value="1"/>
</dbReference>
<feature type="region of interest" description="Disordered" evidence="5">
    <location>
        <begin position="336"/>
        <end position="357"/>
    </location>
</feature>
<evidence type="ECO:0000313" key="8">
    <source>
        <dbReference type="Proteomes" id="UP000766486"/>
    </source>
</evidence>
<evidence type="ECO:0000256" key="2">
    <source>
        <dbReference type="ARBA" id="ARBA00022448"/>
    </source>
</evidence>
<dbReference type="PROSITE" id="PS50011">
    <property type="entry name" value="PROTEIN_KINASE_DOM"/>
    <property type="match status" value="1"/>
</dbReference>
<feature type="compositionally biased region" description="Polar residues" evidence="5">
    <location>
        <begin position="421"/>
        <end position="435"/>
    </location>
</feature>
<evidence type="ECO:0000256" key="5">
    <source>
        <dbReference type="SAM" id="MobiDB-lite"/>
    </source>
</evidence>
<comment type="caution">
    <text evidence="7">The sequence shown here is derived from an EMBL/GenBank/DDBJ whole genome shotgun (WGS) entry which is preliminary data.</text>
</comment>
<keyword evidence="3" id="KW-0072">Autophagy</keyword>
<dbReference type="PANTHER" id="PTHR24348:SF68">
    <property type="entry name" value="SERINE_THREONINE-PROTEIN KINASE ATG1C"/>
    <property type="match status" value="1"/>
</dbReference>
<dbReference type="PANTHER" id="PTHR24348">
    <property type="entry name" value="SERINE/THREONINE-PROTEIN KINASE UNC-51-RELATED"/>
    <property type="match status" value="1"/>
</dbReference>
<reference evidence="7 8" key="1">
    <citation type="submission" date="2019-06" db="EMBL/GenBank/DDBJ databases">
        <authorList>
            <person name="Broberg M."/>
        </authorList>
    </citation>
    <scope>NUCLEOTIDE SEQUENCE [LARGE SCALE GENOMIC DNA]</scope>
</reference>
<dbReference type="SUPFAM" id="SSF56112">
    <property type="entry name" value="Protein kinase-like (PK-like)"/>
    <property type="match status" value="1"/>
</dbReference>
<feature type="domain" description="Protein kinase" evidence="6">
    <location>
        <begin position="52"/>
        <end position="328"/>
    </location>
</feature>
<proteinExistence type="predicted"/>
<name>A0ABY6TRS9_BIOOC</name>
<dbReference type="InterPro" id="IPR008271">
    <property type="entry name" value="Ser/Thr_kinase_AS"/>
</dbReference>
<protein>
    <recommendedName>
        <fullName evidence="4">Autophagy-related protein 1</fullName>
    </recommendedName>
</protein>
<dbReference type="Gene3D" id="1.25.40.10">
    <property type="entry name" value="Tetratricopeptide repeat domain"/>
    <property type="match status" value="2"/>
</dbReference>
<dbReference type="SUPFAM" id="SSF48452">
    <property type="entry name" value="TPR-like"/>
    <property type="match status" value="2"/>
</dbReference>
<dbReference type="InterPro" id="IPR045269">
    <property type="entry name" value="Atg1-like"/>
</dbReference>
<dbReference type="InterPro" id="IPR011990">
    <property type="entry name" value="TPR-like_helical_dom_sf"/>
</dbReference>
<dbReference type="Pfam" id="PF00069">
    <property type="entry name" value="Pkinase"/>
    <property type="match status" value="1"/>
</dbReference>
<dbReference type="InterPro" id="IPR000719">
    <property type="entry name" value="Prot_kinase_dom"/>
</dbReference>
<dbReference type="EMBL" id="CABFNS010000148">
    <property type="protein sequence ID" value="VUC20416.1"/>
    <property type="molecule type" value="Genomic_DNA"/>
</dbReference>
<keyword evidence="8" id="KW-1185">Reference proteome</keyword>